<protein>
    <submittedName>
        <fullName evidence="1">Uncharacterized protein</fullName>
    </submittedName>
</protein>
<feature type="non-terminal residue" evidence="1">
    <location>
        <position position="1"/>
    </location>
</feature>
<dbReference type="EMBL" id="LAZR01039605">
    <property type="protein sequence ID" value="KKL16581.1"/>
    <property type="molecule type" value="Genomic_DNA"/>
</dbReference>
<reference evidence="1" key="1">
    <citation type="journal article" date="2015" name="Nature">
        <title>Complex archaea that bridge the gap between prokaryotes and eukaryotes.</title>
        <authorList>
            <person name="Spang A."/>
            <person name="Saw J.H."/>
            <person name="Jorgensen S.L."/>
            <person name="Zaremba-Niedzwiedzka K."/>
            <person name="Martijn J."/>
            <person name="Lind A.E."/>
            <person name="van Eijk R."/>
            <person name="Schleper C."/>
            <person name="Guy L."/>
            <person name="Ettema T.J."/>
        </authorList>
    </citation>
    <scope>NUCLEOTIDE SEQUENCE</scope>
</reference>
<proteinExistence type="predicted"/>
<comment type="caution">
    <text evidence="1">The sequence shown here is derived from an EMBL/GenBank/DDBJ whole genome shotgun (WGS) entry which is preliminary data.</text>
</comment>
<gene>
    <name evidence="1" type="ORF">LCGC14_2494120</name>
</gene>
<sequence>PKTVGFNSVRGKHKEAMNTLIGKF</sequence>
<dbReference type="AlphaFoldDB" id="A0A0F9DFM9"/>
<organism evidence="1">
    <name type="scientific">marine sediment metagenome</name>
    <dbReference type="NCBI Taxonomy" id="412755"/>
    <lineage>
        <taxon>unclassified sequences</taxon>
        <taxon>metagenomes</taxon>
        <taxon>ecological metagenomes</taxon>
    </lineage>
</organism>
<evidence type="ECO:0000313" key="1">
    <source>
        <dbReference type="EMBL" id="KKL16581.1"/>
    </source>
</evidence>
<name>A0A0F9DFM9_9ZZZZ</name>
<accession>A0A0F9DFM9</accession>